<sequence>MRISVGYNITIRGGENNDDLIGGAGDDTINGGNGNDTLTGGSGSDLFLFNSSSSGTDTIADFSHADDTVVLNSTESPH</sequence>
<reference evidence="1" key="1">
    <citation type="submission" date="2018-05" db="EMBL/GenBank/DDBJ databases">
        <authorList>
            <person name="Lanie J.A."/>
            <person name="Ng W.-L."/>
            <person name="Kazmierczak K.M."/>
            <person name="Andrzejewski T.M."/>
            <person name="Davidsen T.M."/>
            <person name="Wayne K.J."/>
            <person name="Tettelin H."/>
            <person name="Glass J.I."/>
            <person name="Rusch D."/>
            <person name="Podicherti R."/>
            <person name="Tsui H.-C.T."/>
            <person name="Winkler M.E."/>
        </authorList>
    </citation>
    <scope>NUCLEOTIDE SEQUENCE</scope>
</reference>
<accession>A0A382E9V1</accession>
<dbReference type="Gene3D" id="2.150.10.10">
    <property type="entry name" value="Serralysin-like metalloprotease, C-terminal"/>
    <property type="match status" value="1"/>
</dbReference>
<dbReference type="PRINTS" id="PR00313">
    <property type="entry name" value="CABNDNGRPT"/>
</dbReference>
<dbReference type="InterPro" id="IPR011049">
    <property type="entry name" value="Serralysin-like_metalloprot_C"/>
</dbReference>
<protein>
    <recommendedName>
        <fullName evidence="2">Peptidase M10 serralysin C-terminal domain-containing protein</fullName>
    </recommendedName>
</protein>
<dbReference type="SUPFAM" id="SSF51120">
    <property type="entry name" value="beta-Roll"/>
    <property type="match status" value="1"/>
</dbReference>
<evidence type="ECO:0008006" key="2">
    <source>
        <dbReference type="Google" id="ProtNLM"/>
    </source>
</evidence>
<name>A0A382E9V1_9ZZZZ</name>
<evidence type="ECO:0000313" key="1">
    <source>
        <dbReference type="EMBL" id="SVB47400.1"/>
    </source>
</evidence>
<dbReference type="EMBL" id="UINC01043406">
    <property type="protein sequence ID" value="SVB47400.1"/>
    <property type="molecule type" value="Genomic_DNA"/>
</dbReference>
<organism evidence="1">
    <name type="scientific">marine metagenome</name>
    <dbReference type="NCBI Taxonomy" id="408172"/>
    <lineage>
        <taxon>unclassified sequences</taxon>
        <taxon>metagenomes</taxon>
        <taxon>ecological metagenomes</taxon>
    </lineage>
</organism>
<dbReference type="Pfam" id="PF00353">
    <property type="entry name" value="HemolysinCabind"/>
    <property type="match status" value="1"/>
</dbReference>
<dbReference type="PROSITE" id="PS00330">
    <property type="entry name" value="HEMOLYSIN_CALCIUM"/>
    <property type="match status" value="2"/>
</dbReference>
<dbReference type="GO" id="GO:0005509">
    <property type="term" value="F:calcium ion binding"/>
    <property type="evidence" value="ECO:0007669"/>
    <property type="project" value="InterPro"/>
</dbReference>
<dbReference type="InterPro" id="IPR001343">
    <property type="entry name" value="Hemolysn_Ca-bd"/>
</dbReference>
<dbReference type="AlphaFoldDB" id="A0A382E9V1"/>
<dbReference type="InterPro" id="IPR018511">
    <property type="entry name" value="Hemolysin-typ_Ca-bd_CS"/>
</dbReference>
<proteinExistence type="predicted"/>
<gene>
    <name evidence="1" type="ORF">METZ01_LOCUS200254</name>
</gene>